<dbReference type="AlphaFoldDB" id="A0A9Q1E9C9"/>
<evidence type="ECO:0000256" key="5">
    <source>
        <dbReference type="PROSITE-ProRule" id="PRU00042"/>
    </source>
</evidence>
<dbReference type="OrthoDB" id="10069600at2759"/>
<evidence type="ECO:0000256" key="1">
    <source>
        <dbReference type="ARBA" id="ARBA00022723"/>
    </source>
</evidence>
<keyword evidence="4" id="KW-0862">Zinc</keyword>
<feature type="compositionally biased region" description="Low complexity" evidence="6">
    <location>
        <begin position="142"/>
        <end position="159"/>
    </location>
</feature>
<dbReference type="SUPFAM" id="SSF57667">
    <property type="entry name" value="beta-beta-alpha zinc fingers"/>
    <property type="match status" value="1"/>
</dbReference>
<proteinExistence type="predicted"/>
<evidence type="ECO:0000256" key="2">
    <source>
        <dbReference type="ARBA" id="ARBA00022737"/>
    </source>
</evidence>
<dbReference type="PANTHER" id="PTHR24379">
    <property type="entry name" value="KRAB AND ZINC FINGER DOMAIN-CONTAINING"/>
    <property type="match status" value="1"/>
</dbReference>
<dbReference type="GO" id="GO:0008270">
    <property type="term" value="F:zinc ion binding"/>
    <property type="evidence" value="ECO:0007669"/>
    <property type="project" value="UniProtKB-KW"/>
</dbReference>
<keyword evidence="9" id="KW-1185">Reference proteome</keyword>
<feature type="region of interest" description="Disordered" evidence="6">
    <location>
        <begin position="675"/>
        <end position="696"/>
    </location>
</feature>
<dbReference type="Gene3D" id="3.30.160.60">
    <property type="entry name" value="Classic Zinc Finger"/>
    <property type="match status" value="1"/>
</dbReference>
<feature type="region of interest" description="Disordered" evidence="6">
    <location>
        <begin position="463"/>
        <end position="494"/>
    </location>
</feature>
<feature type="region of interest" description="Disordered" evidence="6">
    <location>
        <begin position="76"/>
        <end position="199"/>
    </location>
</feature>
<dbReference type="InterPro" id="IPR013087">
    <property type="entry name" value="Znf_C2H2_type"/>
</dbReference>
<dbReference type="InterPro" id="IPR036236">
    <property type="entry name" value="Znf_C2H2_sf"/>
</dbReference>
<name>A0A9Q1E9C9_SYNKA</name>
<protein>
    <recommendedName>
        <fullName evidence="7">C2H2-type domain-containing protein</fullName>
    </recommendedName>
</protein>
<sequence length="724" mass="77715">MSATNYALGMSHTKTVTKGFPLQSLPESTNQKNIHLFVFRNVDRQQEKEARVEGGERDWDLEEFVEKDVKPEVSSLIPPLPHSLASSDQGAKIKQEAADPCSQVVPWDGEPIEEDEDLDHSGGELQCDDLASLGDCSEYDPGSDVSSESISSGNSSGSSYTPNKRRGKSGRTRRGHRGRKLSRVASNPVTIAPTQQPVASDSVKFHLSSREQPNPQPSILAVVKQNIHLPDTSTPVANKVLSRPALKPSRMYACDRCREVFPEQVTYRRHHCTLRTAAVMSWSAPTSIPAPATTAATVQNPAVAPITAPMALRTATVPSASNLVSTSGPMPSSSSGVMKVTQMAVPCTIQNSTLVSPLPVASGPSFTLPSIMLPSPSSSVQSGSRPIMATVVFNGNDSAGRVARLVLQSQGLTFPTHTLSQTQPIRLSVPTQANALTPGQARASPSMQLANLMLGSLIQPQTLIKSPNLTPPSAPSPVPAPGPARTPASAPIPAPVLTSAPVPIPTTAPTPTSIAGPAPISTPTLIPATATITMPTPITGPTPITAPAPIPVSFTIPAPLPASFPASAPEPVRILGMFANCSQELALQKRLKKSWRSKGIFLCRQCGAISRQPSLGVRHRYLHRGSRRHRCHCGRTFLHRLHLLRHHVQHAEATRFVCAPCGQTFSGARCLARHKQGREGTRKRKRKKRVSSRKDCHAPFSCDCGQIFQRPTAFLWHKLKNPKE</sequence>
<feature type="compositionally biased region" description="Polar residues" evidence="6">
    <location>
        <begin position="184"/>
        <end position="199"/>
    </location>
</feature>
<evidence type="ECO:0000313" key="8">
    <source>
        <dbReference type="EMBL" id="KAJ8334630.1"/>
    </source>
</evidence>
<keyword evidence="2" id="KW-0677">Repeat</keyword>
<keyword evidence="1" id="KW-0479">Metal-binding</keyword>
<reference evidence="8" key="1">
    <citation type="journal article" date="2023" name="Science">
        <title>Genome structures resolve the early diversification of teleost fishes.</title>
        <authorList>
            <person name="Parey E."/>
            <person name="Louis A."/>
            <person name="Montfort J."/>
            <person name="Bouchez O."/>
            <person name="Roques C."/>
            <person name="Iampietro C."/>
            <person name="Lluch J."/>
            <person name="Castinel A."/>
            <person name="Donnadieu C."/>
            <person name="Desvignes T."/>
            <person name="Floi Bucao C."/>
            <person name="Jouanno E."/>
            <person name="Wen M."/>
            <person name="Mejri S."/>
            <person name="Dirks R."/>
            <person name="Jansen H."/>
            <person name="Henkel C."/>
            <person name="Chen W.J."/>
            <person name="Zahm M."/>
            <person name="Cabau C."/>
            <person name="Klopp C."/>
            <person name="Thompson A.W."/>
            <person name="Robinson-Rechavi M."/>
            <person name="Braasch I."/>
            <person name="Lecointre G."/>
            <person name="Bobe J."/>
            <person name="Postlethwait J.H."/>
            <person name="Berthelot C."/>
            <person name="Roest Crollius H."/>
            <person name="Guiguen Y."/>
        </authorList>
    </citation>
    <scope>NUCLEOTIDE SEQUENCE</scope>
    <source>
        <strain evidence="8">WJC10195</strain>
    </source>
</reference>
<dbReference type="GO" id="GO:0000977">
    <property type="term" value="F:RNA polymerase II transcription regulatory region sequence-specific DNA binding"/>
    <property type="evidence" value="ECO:0007669"/>
    <property type="project" value="TreeGrafter"/>
</dbReference>
<keyword evidence="3 5" id="KW-0863">Zinc-finger</keyword>
<gene>
    <name evidence="8" type="ORF">SKAU_G00402690</name>
</gene>
<dbReference type="GO" id="GO:0005634">
    <property type="term" value="C:nucleus"/>
    <property type="evidence" value="ECO:0007669"/>
    <property type="project" value="TreeGrafter"/>
</dbReference>
<evidence type="ECO:0000256" key="6">
    <source>
        <dbReference type="SAM" id="MobiDB-lite"/>
    </source>
</evidence>
<feature type="compositionally biased region" description="Basic residues" evidence="6">
    <location>
        <begin position="163"/>
        <end position="182"/>
    </location>
</feature>
<dbReference type="PROSITE" id="PS50157">
    <property type="entry name" value="ZINC_FINGER_C2H2_2"/>
    <property type="match status" value="2"/>
</dbReference>
<evidence type="ECO:0000256" key="4">
    <source>
        <dbReference type="ARBA" id="ARBA00022833"/>
    </source>
</evidence>
<evidence type="ECO:0000256" key="3">
    <source>
        <dbReference type="ARBA" id="ARBA00022771"/>
    </source>
</evidence>
<feature type="domain" description="C2H2-type" evidence="7">
    <location>
        <begin position="601"/>
        <end position="628"/>
    </location>
</feature>
<accession>A0A9Q1E9C9</accession>
<dbReference type="PANTHER" id="PTHR24379:SF127">
    <property type="entry name" value="BLOODY FINGERS-RELATED"/>
    <property type="match status" value="1"/>
</dbReference>
<feature type="domain" description="C2H2-type" evidence="7">
    <location>
        <begin position="656"/>
        <end position="683"/>
    </location>
</feature>
<feature type="compositionally biased region" description="Basic residues" evidence="6">
    <location>
        <begin position="675"/>
        <end position="691"/>
    </location>
</feature>
<dbReference type="Proteomes" id="UP001152622">
    <property type="component" value="Chromosome 21"/>
</dbReference>
<feature type="compositionally biased region" description="Pro residues" evidence="6">
    <location>
        <begin position="469"/>
        <end position="494"/>
    </location>
</feature>
<comment type="caution">
    <text evidence="8">The sequence shown here is derived from an EMBL/GenBank/DDBJ whole genome shotgun (WGS) entry which is preliminary data.</text>
</comment>
<organism evidence="8 9">
    <name type="scientific">Synaphobranchus kaupii</name>
    <name type="common">Kaup's arrowtooth eel</name>
    <dbReference type="NCBI Taxonomy" id="118154"/>
    <lineage>
        <taxon>Eukaryota</taxon>
        <taxon>Metazoa</taxon>
        <taxon>Chordata</taxon>
        <taxon>Craniata</taxon>
        <taxon>Vertebrata</taxon>
        <taxon>Euteleostomi</taxon>
        <taxon>Actinopterygii</taxon>
        <taxon>Neopterygii</taxon>
        <taxon>Teleostei</taxon>
        <taxon>Anguilliformes</taxon>
        <taxon>Synaphobranchidae</taxon>
        <taxon>Synaphobranchus</taxon>
    </lineage>
</organism>
<dbReference type="GO" id="GO:0000981">
    <property type="term" value="F:DNA-binding transcription factor activity, RNA polymerase II-specific"/>
    <property type="evidence" value="ECO:0007669"/>
    <property type="project" value="TreeGrafter"/>
</dbReference>
<evidence type="ECO:0000313" key="9">
    <source>
        <dbReference type="Proteomes" id="UP001152622"/>
    </source>
</evidence>
<evidence type="ECO:0000259" key="7">
    <source>
        <dbReference type="PROSITE" id="PS50157"/>
    </source>
</evidence>
<dbReference type="EMBL" id="JAINUF010000021">
    <property type="protein sequence ID" value="KAJ8334630.1"/>
    <property type="molecule type" value="Genomic_DNA"/>
</dbReference>